<evidence type="ECO:0000256" key="1">
    <source>
        <dbReference type="ARBA" id="ARBA00022723"/>
    </source>
</evidence>
<keyword evidence="2 5" id="KW-0863">Zinc-finger</keyword>
<keyword evidence="3 5" id="KW-0862">Zinc</keyword>
<evidence type="ECO:0000256" key="5">
    <source>
        <dbReference type="PROSITE-ProRule" id="PRU00723"/>
    </source>
</evidence>
<reference evidence="8" key="1">
    <citation type="journal article" date="2016" name="Nat. Genet.">
        <title>A high-quality carrot genome assembly provides new insights into carotenoid accumulation and asterid genome evolution.</title>
        <authorList>
            <person name="Iorizzo M."/>
            <person name="Ellison S."/>
            <person name="Senalik D."/>
            <person name="Zeng P."/>
            <person name="Satapoomin P."/>
            <person name="Huang J."/>
            <person name="Bowman M."/>
            <person name="Iovene M."/>
            <person name="Sanseverino W."/>
            <person name="Cavagnaro P."/>
            <person name="Yildiz M."/>
            <person name="Macko-Podgorni A."/>
            <person name="Moranska E."/>
            <person name="Grzebelus E."/>
            <person name="Grzebelus D."/>
            <person name="Ashrafi H."/>
            <person name="Zheng Z."/>
            <person name="Cheng S."/>
            <person name="Spooner D."/>
            <person name="Van Deynze A."/>
            <person name="Simon P."/>
        </authorList>
    </citation>
    <scope>NUCLEOTIDE SEQUENCE</scope>
    <source>
        <tissue evidence="8">Leaf</tissue>
    </source>
</reference>
<dbReference type="PROSITE" id="PS50103">
    <property type="entry name" value="ZF_C3H1"/>
    <property type="match status" value="2"/>
</dbReference>
<organism evidence="8 9">
    <name type="scientific">Daucus carota subsp. sativus</name>
    <name type="common">Carrot</name>
    <dbReference type="NCBI Taxonomy" id="79200"/>
    <lineage>
        <taxon>Eukaryota</taxon>
        <taxon>Viridiplantae</taxon>
        <taxon>Streptophyta</taxon>
        <taxon>Embryophyta</taxon>
        <taxon>Tracheophyta</taxon>
        <taxon>Spermatophyta</taxon>
        <taxon>Magnoliopsida</taxon>
        <taxon>eudicotyledons</taxon>
        <taxon>Gunneridae</taxon>
        <taxon>Pentapetalae</taxon>
        <taxon>asterids</taxon>
        <taxon>campanulids</taxon>
        <taxon>Apiales</taxon>
        <taxon>Apiaceae</taxon>
        <taxon>Apioideae</taxon>
        <taxon>Scandiceae</taxon>
        <taxon>Daucinae</taxon>
        <taxon>Daucus</taxon>
        <taxon>Daucus sect. Daucus</taxon>
    </lineage>
</organism>
<sequence>MEGSSNQHSRNQPKVLCFGTINFSDYQGLEVPAGSNNTDSLSQEVQNSAMKDPVHGKKLNAEGGPMVLKDGEHGNQKYPIRPEVDNCFYFMYYGRCKFGLNCRYNHPYDQVAQYLTPEASLDETVVAPAFEFNIPGMAIQQGMNEYYPHYIYNGSSNYGFNGWFDQSEPSPMEGGFPLSGYVPMEDTMPSWSFGPTVNEIGQVDPYMYQAAPISPYSEWSGNHVPVGQNKERSESIPPTFSMKAAAASAKPFHPNQERVPPKQEENLNDGGLPLRSDMEVCPFYGHYGVCKEGPACSFKHPTNLGKTTVPPAGSEEAPVSADGIQEAQVPPSGSQQAHQPQLPDLNSTEDKN</sequence>
<dbReference type="Pfam" id="PF00642">
    <property type="entry name" value="zf-CCCH"/>
    <property type="match status" value="1"/>
</dbReference>
<feature type="domain" description="C3H1-type" evidence="7">
    <location>
        <begin position="81"/>
        <end position="109"/>
    </location>
</feature>
<dbReference type="EMBL" id="CP093347">
    <property type="protein sequence ID" value="WOG99430.1"/>
    <property type="molecule type" value="Genomic_DNA"/>
</dbReference>
<dbReference type="GO" id="GO:0003729">
    <property type="term" value="F:mRNA binding"/>
    <property type="evidence" value="ECO:0007669"/>
    <property type="project" value="UniProtKB-ARBA"/>
</dbReference>
<name>A0AAF0X498_DAUCS</name>
<feature type="zinc finger region" description="C3H1-type" evidence="5">
    <location>
        <begin position="275"/>
        <end position="303"/>
    </location>
</feature>
<feature type="zinc finger region" description="C3H1-type" evidence="5">
    <location>
        <begin position="81"/>
        <end position="109"/>
    </location>
</feature>
<keyword evidence="9" id="KW-1185">Reference proteome</keyword>
<dbReference type="InterPro" id="IPR036855">
    <property type="entry name" value="Znf_CCCH_sf"/>
</dbReference>
<dbReference type="Gene3D" id="2.30.30.1190">
    <property type="match status" value="1"/>
</dbReference>
<dbReference type="InterPro" id="IPR000571">
    <property type="entry name" value="Znf_CCCH"/>
</dbReference>
<evidence type="ECO:0000313" key="8">
    <source>
        <dbReference type="EMBL" id="WOG99430.1"/>
    </source>
</evidence>
<accession>A0AAF0X498</accession>
<feature type="region of interest" description="Disordered" evidence="6">
    <location>
        <begin position="307"/>
        <end position="352"/>
    </location>
</feature>
<dbReference type="Proteomes" id="UP000077755">
    <property type="component" value="Chromosome 5"/>
</dbReference>
<dbReference type="GO" id="GO:0008270">
    <property type="term" value="F:zinc ion binding"/>
    <property type="evidence" value="ECO:0007669"/>
    <property type="project" value="UniProtKB-KW"/>
</dbReference>
<keyword evidence="4" id="KW-0238">DNA-binding</keyword>
<evidence type="ECO:0000256" key="3">
    <source>
        <dbReference type="ARBA" id="ARBA00022833"/>
    </source>
</evidence>
<dbReference type="SUPFAM" id="SSF90229">
    <property type="entry name" value="CCCH zinc finger"/>
    <property type="match status" value="2"/>
</dbReference>
<dbReference type="AlphaFoldDB" id="A0AAF0X498"/>
<dbReference type="SMART" id="SM00356">
    <property type="entry name" value="ZnF_C3H1"/>
    <property type="match status" value="2"/>
</dbReference>
<evidence type="ECO:0000256" key="4">
    <source>
        <dbReference type="ARBA" id="ARBA00023125"/>
    </source>
</evidence>
<feature type="compositionally biased region" description="Basic and acidic residues" evidence="6">
    <location>
        <begin position="255"/>
        <end position="265"/>
    </location>
</feature>
<evidence type="ECO:0000256" key="2">
    <source>
        <dbReference type="ARBA" id="ARBA00022771"/>
    </source>
</evidence>
<dbReference type="InterPro" id="IPR050974">
    <property type="entry name" value="Plant_ZF_CCCH"/>
</dbReference>
<dbReference type="PANTHER" id="PTHR12506">
    <property type="entry name" value="PROTEIN PHOSPHATASE RELATED"/>
    <property type="match status" value="1"/>
</dbReference>
<evidence type="ECO:0000259" key="7">
    <source>
        <dbReference type="PROSITE" id="PS50103"/>
    </source>
</evidence>
<gene>
    <name evidence="8" type="ORF">DCAR_0518778</name>
</gene>
<dbReference type="PANTHER" id="PTHR12506:SF20">
    <property type="entry name" value="ZINC FINGER CCCH DOMAIN-CONTAINING PROTEIN 67"/>
    <property type="match status" value="1"/>
</dbReference>
<keyword evidence="1 5" id="KW-0479">Metal-binding</keyword>
<feature type="domain" description="C3H1-type" evidence="7">
    <location>
        <begin position="275"/>
        <end position="303"/>
    </location>
</feature>
<feature type="region of interest" description="Disordered" evidence="6">
    <location>
        <begin position="243"/>
        <end position="274"/>
    </location>
</feature>
<reference evidence="8" key="2">
    <citation type="submission" date="2022-03" db="EMBL/GenBank/DDBJ databases">
        <title>Draft title - Genomic analysis of global carrot germplasm unveils the trajectory of domestication and the origin of high carotenoid orange carrot.</title>
        <authorList>
            <person name="Iorizzo M."/>
            <person name="Ellison S."/>
            <person name="Senalik D."/>
            <person name="Macko-Podgorni A."/>
            <person name="Grzebelus D."/>
            <person name="Bostan H."/>
            <person name="Rolling W."/>
            <person name="Curaba J."/>
            <person name="Simon P."/>
        </authorList>
    </citation>
    <scope>NUCLEOTIDE SEQUENCE</scope>
    <source>
        <tissue evidence="8">Leaf</tissue>
    </source>
</reference>
<evidence type="ECO:0000256" key="6">
    <source>
        <dbReference type="SAM" id="MobiDB-lite"/>
    </source>
</evidence>
<protein>
    <recommendedName>
        <fullName evidence="7">C3H1-type domain-containing protein</fullName>
    </recommendedName>
</protein>
<dbReference type="GO" id="GO:0003677">
    <property type="term" value="F:DNA binding"/>
    <property type="evidence" value="ECO:0007669"/>
    <property type="project" value="UniProtKB-KW"/>
</dbReference>
<evidence type="ECO:0000313" key="9">
    <source>
        <dbReference type="Proteomes" id="UP000077755"/>
    </source>
</evidence>
<proteinExistence type="predicted"/>